<evidence type="ECO:0000313" key="3">
    <source>
        <dbReference type="Proteomes" id="UP000198963"/>
    </source>
</evidence>
<evidence type="ECO:0000313" key="2">
    <source>
        <dbReference type="EMBL" id="SDR85978.1"/>
    </source>
</evidence>
<sequence>MKTISKRKSALLLSTGMLLIAISLTSTKYLEVPDFAKGTCIGIGIGLLLISLFFRNYKNNK</sequence>
<keyword evidence="1" id="KW-0472">Membrane</keyword>
<accession>A0A1H1MGT7</accession>
<protein>
    <submittedName>
        <fullName evidence="2">Uncharacterized protein</fullName>
    </submittedName>
</protein>
<dbReference type="AlphaFoldDB" id="A0A1H1MGT7"/>
<feature type="transmembrane region" description="Helical" evidence="1">
    <location>
        <begin position="35"/>
        <end position="54"/>
    </location>
</feature>
<evidence type="ECO:0000256" key="1">
    <source>
        <dbReference type="SAM" id="Phobius"/>
    </source>
</evidence>
<gene>
    <name evidence="2" type="ORF">SAMN04489797_0315</name>
</gene>
<name>A0A1H1MGT7_9FLAO</name>
<organism evidence="2 3">
    <name type="scientific">Winogradskyella sediminis</name>
    <dbReference type="NCBI Taxonomy" id="1382466"/>
    <lineage>
        <taxon>Bacteria</taxon>
        <taxon>Pseudomonadati</taxon>
        <taxon>Bacteroidota</taxon>
        <taxon>Flavobacteriia</taxon>
        <taxon>Flavobacteriales</taxon>
        <taxon>Flavobacteriaceae</taxon>
        <taxon>Winogradskyella</taxon>
    </lineage>
</organism>
<proteinExistence type="predicted"/>
<reference evidence="2 3" key="1">
    <citation type="submission" date="2016-10" db="EMBL/GenBank/DDBJ databases">
        <authorList>
            <person name="Varghese N."/>
            <person name="Submissions S."/>
        </authorList>
    </citation>
    <scope>NUCLEOTIDE SEQUENCE [LARGE SCALE GENOMIC DNA]</scope>
    <source>
        <strain evidence="2 3">RHA_55</strain>
    </source>
</reference>
<dbReference type="EMBL" id="LT629774">
    <property type="protein sequence ID" value="SDR85978.1"/>
    <property type="molecule type" value="Genomic_DNA"/>
</dbReference>
<keyword evidence="1" id="KW-0812">Transmembrane</keyword>
<keyword evidence="1" id="KW-1133">Transmembrane helix</keyword>
<dbReference type="Proteomes" id="UP000198963">
    <property type="component" value="Chromosome I"/>
</dbReference>
<keyword evidence="3" id="KW-1185">Reference proteome</keyword>